<name>A0A679K197_9HYPH</name>
<dbReference type="AlphaFoldDB" id="A0A679K197"/>
<evidence type="ECO:0008006" key="3">
    <source>
        <dbReference type="Google" id="ProtNLM"/>
    </source>
</evidence>
<feature type="transmembrane region" description="Helical" evidence="1">
    <location>
        <begin position="30"/>
        <end position="53"/>
    </location>
</feature>
<keyword evidence="1" id="KW-1133">Transmembrane helix</keyword>
<accession>A0A679K197</accession>
<protein>
    <recommendedName>
        <fullName evidence="3">EamA domain-containing protein</fullName>
    </recommendedName>
</protein>
<proteinExistence type="predicted"/>
<keyword evidence="1" id="KW-0472">Membrane</keyword>
<geneLocation type="plasmid" evidence="2">
    <name>1</name>
</geneLocation>
<evidence type="ECO:0000313" key="2">
    <source>
        <dbReference type="EMBL" id="CAA2141318.1"/>
    </source>
</evidence>
<keyword evidence="1" id="KW-0812">Transmembrane</keyword>
<sequence length="75" mass="7806">MTASVVALVLVAAFLHAAWNILLRGGTDRLWSMSVMNLAVGGLGLAGLIAFGLPNLSSWPYAVASSTSLKTLCCR</sequence>
<gene>
    <name evidence="2" type="ORF">MBLL_02568</name>
</gene>
<dbReference type="EMBL" id="LR743510">
    <property type="protein sequence ID" value="CAA2141318.1"/>
    <property type="molecule type" value="Genomic_DNA"/>
</dbReference>
<reference evidence="2" key="1">
    <citation type="submission" date="2019-12" db="EMBL/GenBank/DDBJ databases">
        <authorList>
            <person name="Cremers G."/>
        </authorList>
    </citation>
    <scope>NUCLEOTIDE SEQUENCE</scope>
    <source>
        <strain evidence="2">Mbul2</strain>
        <plasmid evidence="2">1</plasmid>
    </source>
</reference>
<evidence type="ECO:0000256" key="1">
    <source>
        <dbReference type="SAM" id="Phobius"/>
    </source>
</evidence>
<organism evidence="2">
    <name type="scientific">Methylobacterium bullatum</name>
    <dbReference type="NCBI Taxonomy" id="570505"/>
    <lineage>
        <taxon>Bacteria</taxon>
        <taxon>Pseudomonadati</taxon>
        <taxon>Pseudomonadota</taxon>
        <taxon>Alphaproteobacteria</taxon>
        <taxon>Hyphomicrobiales</taxon>
        <taxon>Methylobacteriaceae</taxon>
        <taxon>Methylobacterium</taxon>
    </lineage>
</organism>
<keyword evidence="2" id="KW-0614">Plasmid</keyword>
<dbReference type="RefSeq" id="WP_339161273.1">
    <property type="nucleotide sequence ID" value="NZ_LR743510.1"/>
</dbReference>